<name>A0A0A1DGS8_NOCSI</name>
<dbReference type="HOGENOM" id="CLU_2410306_0_0_11"/>
<dbReference type="RefSeq" id="WP_038676194.1">
    <property type="nucleotide sequence ID" value="NZ_BJMC01000025.1"/>
</dbReference>
<organism evidence="1 2">
    <name type="scientific">Nocardioides simplex</name>
    <name type="common">Arthrobacter simplex</name>
    <dbReference type="NCBI Taxonomy" id="2045"/>
    <lineage>
        <taxon>Bacteria</taxon>
        <taxon>Bacillati</taxon>
        <taxon>Actinomycetota</taxon>
        <taxon>Actinomycetes</taxon>
        <taxon>Propionibacteriales</taxon>
        <taxon>Nocardioidaceae</taxon>
        <taxon>Pimelobacter</taxon>
    </lineage>
</organism>
<protein>
    <submittedName>
        <fullName evidence="1">Uncharacterized protein</fullName>
    </submittedName>
</protein>
<dbReference type="AlphaFoldDB" id="A0A0A1DGS8"/>
<keyword evidence="2" id="KW-1185">Reference proteome</keyword>
<gene>
    <name evidence="1" type="ORF">KR76_01790</name>
</gene>
<evidence type="ECO:0000313" key="2">
    <source>
        <dbReference type="Proteomes" id="UP000030300"/>
    </source>
</evidence>
<dbReference type="EMBL" id="CP009896">
    <property type="protein sequence ID" value="AIY15812.1"/>
    <property type="molecule type" value="Genomic_DNA"/>
</dbReference>
<dbReference type="KEGG" id="psim:KR76_01790"/>
<sequence>MSREVDATFYAQVEPEWGNYIDSDGNRSIHGAKVTTITQKRPQRPRGGTVLVKLTIRVPQAAFQPLRPEAIVVIPEDMTAVTPVEVVAEDPT</sequence>
<dbReference type="OrthoDB" id="5118972at2"/>
<dbReference type="STRING" id="2045.KR76_01790"/>
<accession>A0A0A1DGS8</accession>
<evidence type="ECO:0000313" key="1">
    <source>
        <dbReference type="EMBL" id="AIY15812.1"/>
    </source>
</evidence>
<reference evidence="1 2" key="1">
    <citation type="journal article" date="2015" name="Genome Announc.">
        <title>Complete Genome Sequence of Steroid-Transforming Nocardioides simplex VKM Ac-2033D.</title>
        <authorList>
            <person name="Shtratnikova V.Y."/>
            <person name="Schelkunov M.I."/>
            <person name="Pekov Y.A."/>
            <person name="Fokina V.V."/>
            <person name="Logacheva M.D."/>
            <person name="Sokolov S.L."/>
            <person name="Bragin E.Y."/>
            <person name="Ashapkin V.V."/>
            <person name="Donova M.V."/>
        </authorList>
    </citation>
    <scope>NUCLEOTIDE SEQUENCE [LARGE SCALE GENOMIC DNA]</scope>
    <source>
        <strain evidence="1 2">VKM Ac-2033D</strain>
    </source>
</reference>
<dbReference type="Proteomes" id="UP000030300">
    <property type="component" value="Chromosome"/>
</dbReference>
<proteinExistence type="predicted"/>
<dbReference type="GeneID" id="96607719"/>